<keyword evidence="11" id="KW-1185">Reference proteome</keyword>
<evidence type="ECO:0000313" key="10">
    <source>
        <dbReference type="EMBL" id="QDS75090.1"/>
    </source>
</evidence>
<feature type="domain" description="Non-structural maintenance of chromosome element 4 C-terminal" evidence="9">
    <location>
        <begin position="374"/>
        <end position="461"/>
    </location>
</feature>
<comment type="function">
    <text evidence="7">Component of the SMC5-SMC6 complex, that promotes sister chromatid alignment after DNA damage and facilitates double-stranded DNA breaks (DSBs) repair via homologous recombination between sister chromatids.</text>
</comment>
<feature type="compositionally biased region" description="Basic and acidic residues" evidence="8">
    <location>
        <begin position="39"/>
        <end position="60"/>
    </location>
</feature>
<feature type="compositionally biased region" description="Polar residues" evidence="8">
    <location>
        <begin position="7"/>
        <end position="38"/>
    </location>
</feature>
<dbReference type="GO" id="GO:0030915">
    <property type="term" value="C:Smc5-Smc6 complex"/>
    <property type="evidence" value="ECO:0007669"/>
    <property type="project" value="UniProtKB-UniRule"/>
</dbReference>
<feature type="compositionally biased region" description="Acidic residues" evidence="8">
    <location>
        <begin position="237"/>
        <end position="249"/>
    </location>
</feature>
<dbReference type="InterPro" id="IPR027786">
    <property type="entry name" value="Nse4/EID"/>
</dbReference>
<evidence type="ECO:0000256" key="1">
    <source>
        <dbReference type="ARBA" id="ARBA00004123"/>
    </source>
</evidence>
<dbReference type="PANTHER" id="PTHR16140:SF0">
    <property type="entry name" value="NON-STRUCTURAL MAINTENANCE OF CHROMOSOMES ELEMENT 4"/>
    <property type="match status" value="1"/>
</dbReference>
<evidence type="ECO:0000259" key="9">
    <source>
        <dbReference type="Pfam" id="PF08743"/>
    </source>
</evidence>
<feature type="region of interest" description="Disordered" evidence="8">
    <location>
        <begin position="209"/>
        <end position="249"/>
    </location>
</feature>
<keyword evidence="4 7" id="KW-0233">DNA recombination</keyword>
<evidence type="ECO:0000256" key="5">
    <source>
        <dbReference type="ARBA" id="ARBA00023204"/>
    </source>
</evidence>
<protein>
    <recommendedName>
        <fullName evidence="7">Non-structural maintenance of chromosomes element 4</fullName>
    </recommendedName>
</protein>
<dbReference type="GO" id="GO:0006310">
    <property type="term" value="P:DNA recombination"/>
    <property type="evidence" value="ECO:0007669"/>
    <property type="project" value="UniProtKB-UniRule"/>
</dbReference>
<dbReference type="STRING" id="50376.A0A517LHI6"/>
<gene>
    <name evidence="10" type="ORF">FKW77_006987</name>
</gene>
<feature type="region of interest" description="Disordered" evidence="8">
    <location>
        <begin position="1"/>
        <end position="110"/>
    </location>
</feature>
<dbReference type="GO" id="GO:0006281">
    <property type="term" value="P:DNA repair"/>
    <property type="evidence" value="ECO:0007669"/>
    <property type="project" value="UniProtKB-UniRule"/>
</dbReference>
<evidence type="ECO:0000256" key="7">
    <source>
        <dbReference type="RuleBase" id="RU365071"/>
    </source>
</evidence>
<dbReference type="InterPro" id="IPR014854">
    <property type="entry name" value="Nse4_C"/>
</dbReference>
<evidence type="ECO:0000256" key="8">
    <source>
        <dbReference type="SAM" id="MobiDB-lite"/>
    </source>
</evidence>
<keyword evidence="6 7" id="KW-0539">Nucleus</keyword>
<comment type="similarity">
    <text evidence="2 7">Belongs to the NSE4 family.</text>
</comment>
<reference evidence="10 11" key="1">
    <citation type="submission" date="2019-07" db="EMBL/GenBank/DDBJ databases">
        <title>Finished genome of Venturia effusa.</title>
        <authorList>
            <person name="Young C.A."/>
            <person name="Cox M.P."/>
            <person name="Ganley A.R.D."/>
            <person name="David W.J."/>
        </authorList>
    </citation>
    <scope>NUCLEOTIDE SEQUENCE [LARGE SCALE GENOMIC DNA]</scope>
    <source>
        <strain evidence="11">albino</strain>
    </source>
</reference>
<sequence>MARLNNPRPSTETSLWPNRATPATRSRNPSSSPATSVGSDKENRTARHPGDKTTGKRLMEPPRAVNADNSRANKRRRLTEEGPPRSRETHGHEGRVGSKWFDPDQNPEERRDVRIASRKLQRDWNDQKADLLSPAVPFSAIRSIVGAHERHFKLVKQTSDALDDSRQMIEIADLVHAKSKQLGNGVSELNINLDDFIDKWVYYGTHGRAQGTEEDDSVPTSTQRQRRRNNAHRTNADDDDDDDDEVGETSNELDWELLGEQICYPSNNRPPAPSFLLGPLAVQKKIRSTQRQGRQRREPLAAVTKPQDIRVEDLERNEASNLTSQCAAIRAQLEATSAACLAALEEDPIDIEDLDDTETNSLLRKHGLAPNWEVPLLRFAVNPNSFSQTVENLFYISFVVKDGFFLVSKDEDGLPTIRPNVGNASESDRPPGASRHQAIFSIDYETWQKLILAYNITESMIPHRDEENIGVPNAHGWYG</sequence>
<proteinExistence type="inferred from homology"/>
<dbReference type="AlphaFoldDB" id="A0A517LHI6"/>
<comment type="subcellular location">
    <subcellularLocation>
        <location evidence="1 7">Nucleus</location>
    </subcellularLocation>
</comment>
<keyword evidence="5 7" id="KW-0234">DNA repair</keyword>
<dbReference type="Pfam" id="PF08743">
    <property type="entry name" value="Nse4_C"/>
    <property type="match status" value="1"/>
</dbReference>
<name>A0A517LHI6_9PEZI</name>
<evidence type="ECO:0000256" key="2">
    <source>
        <dbReference type="ARBA" id="ARBA00008997"/>
    </source>
</evidence>
<feature type="compositionally biased region" description="Basic and acidic residues" evidence="8">
    <location>
        <begin position="78"/>
        <end position="96"/>
    </location>
</feature>
<evidence type="ECO:0000256" key="4">
    <source>
        <dbReference type="ARBA" id="ARBA00023172"/>
    </source>
</evidence>
<evidence type="ECO:0000256" key="6">
    <source>
        <dbReference type="ARBA" id="ARBA00023242"/>
    </source>
</evidence>
<accession>A0A517LHI6</accession>
<evidence type="ECO:0000256" key="3">
    <source>
        <dbReference type="ARBA" id="ARBA00022763"/>
    </source>
</evidence>
<dbReference type="Proteomes" id="UP000316270">
    <property type="component" value="Chromosome 12"/>
</dbReference>
<dbReference type="GO" id="GO:0005634">
    <property type="term" value="C:nucleus"/>
    <property type="evidence" value="ECO:0007669"/>
    <property type="project" value="UniProtKB-SubCell"/>
</dbReference>
<dbReference type="PANTHER" id="PTHR16140">
    <property type="entry name" value="NON-STRUCTURAL MAINTENANCE OF CHROMOSOMES ELEMENT 4"/>
    <property type="match status" value="1"/>
</dbReference>
<dbReference type="EMBL" id="CP042196">
    <property type="protein sequence ID" value="QDS75090.1"/>
    <property type="molecule type" value="Genomic_DNA"/>
</dbReference>
<keyword evidence="3 7" id="KW-0227">DNA damage</keyword>
<evidence type="ECO:0000313" key="11">
    <source>
        <dbReference type="Proteomes" id="UP000316270"/>
    </source>
</evidence>
<organism evidence="10 11">
    <name type="scientific">Venturia effusa</name>
    <dbReference type="NCBI Taxonomy" id="50376"/>
    <lineage>
        <taxon>Eukaryota</taxon>
        <taxon>Fungi</taxon>
        <taxon>Dikarya</taxon>
        <taxon>Ascomycota</taxon>
        <taxon>Pezizomycotina</taxon>
        <taxon>Dothideomycetes</taxon>
        <taxon>Pleosporomycetidae</taxon>
        <taxon>Venturiales</taxon>
        <taxon>Venturiaceae</taxon>
        <taxon>Venturia</taxon>
    </lineage>
</organism>
<comment type="subunit">
    <text evidence="7">Component of the SMC5-SMC6 complex.</text>
</comment>
<dbReference type="OrthoDB" id="361242at2759"/>